<keyword evidence="2" id="KW-0813">Transport</keyword>
<comment type="subcellular location">
    <subcellularLocation>
        <location evidence="1">Cell membrane</location>
        <topology evidence="1">Multi-pass membrane protein</topology>
    </subcellularLocation>
</comment>
<organism evidence="8 9">
    <name type="scientific">Anaerotignum lactatifermentans</name>
    <dbReference type="NCBI Taxonomy" id="160404"/>
    <lineage>
        <taxon>Bacteria</taxon>
        <taxon>Bacillati</taxon>
        <taxon>Bacillota</taxon>
        <taxon>Clostridia</taxon>
        <taxon>Lachnospirales</taxon>
        <taxon>Anaerotignaceae</taxon>
        <taxon>Anaerotignum</taxon>
    </lineage>
</organism>
<sequence length="448" mass="48270">MEENSFLEGKILPSLIKFAIPLMLSLVLQALYSGVDLMVVGKFGSTASISAVSTGGQVMQSATVIITGLTMGVTVLLGQAIGAGKQEETAAIVAGQIRLLIVVSLFLTGLLVYFAEDAARLVHVPEKALPEAVSYIRICASGMIFITAYNAVSGIFRGMGDSRSPFLFVLIACIINIILDLIFVGIFHLSAAGAAMATVSAQGCSFLFALLYMTAIKDRLPFRMTKDSFRQKGSIRRILAMGVPIAAQDFQVNISFLIITAIINTLGLVESASVGIAEKLFIFLALVPMSFMSALSAFVAQNVGAGKTERATKAFFAAVRISFSCGFLVFLLTFLQGDLLASIFTSDPQVIASTQLYLKSCSFEYLFTAVNFCLLGYFNGRGKTRFVLIQGILTVFAVRIPLSYCLRMMPGTSLMLIGVAVPLSALFELLVCAWYFRRLQKNTSSCEI</sequence>
<feature type="transmembrane region" description="Helical" evidence="7">
    <location>
        <begin position="195"/>
        <end position="216"/>
    </location>
</feature>
<evidence type="ECO:0000313" key="9">
    <source>
        <dbReference type="Proteomes" id="UP000729290"/>
    </source>
</evidence>
<feature type="transmembrane region" description="Helical" evidence="7">
    <location>
        <begin position="280"/>
        <end position="303"/>
    </location>
</feature>
<evidence type="ECO:0000256" key="7">
    <source>
        <dbReference type="SAM" id="Phobius"/>
    </source>
</evidence>
<evidence type="ECO:0000256" key="5">
    <source>
        <dbReference type="ARBA" id="ARBA00022989"/>
    </source>
</evidence>
<evidence type="ECO:0000256" key="6">
    <source>
        <dbReference type="ARBA" id="ARBA00023136"/>
    </source>
</evidence>
<dbReference type="PANTHER" id="PTHR43549">
    <property type="entry name" value="MULTIDRUG RESISTANCE PROTEIN YPNP-RELATED"/>
    <property type="match status" value="1"/>
</dbReference>
<keyword evidence="3" id="KW-1003">Cell membrane</keyword>
<gene>
    <name evidence="8" type="ORF">H9X83_07335</name>
</gene>
<accession>A0ABS2G922</accession>
<feature type="transmembrane region" description="Helical" evidence="7">
    <location>
        <begin position="356"/>
        <end position="378"/>
    </location>
</feature>
<dbReference type="PANTHER" id="PTHR43549:SF3">
    <property type="entry name" value="MULTIDRUG RESISTANCE PROTEIN YPNP-RELATED"/>
    <property type="match status" value="1"/>
</dbReference>
<evidence type="ECO:0000256" key="1">
    <source>
        <dbReference type="ARBA" id="ARBA00004651"/>
    </source>
</evidence>
<dbReference type="PIRSF" id="PIRSF006603">
    <property type="entry name" value="DinF"/>
    <property type="match status" value="1"/>
</dbReference>
<evidence type="ECO:0000256" key="3">
    <source>
        <dbReference type="ARBA" id="ARBA00022475"/>
    </source>
</evidence>
<evidence type="ECO:0000256" key="2">
    <source>
        <dbReference type="ARBA" id="ARBA00022448"/>
    </source>
</evidence>
<feature type="transmembrane region" description="Helical" evidence="7">
    <location>
        <begin position="237"/>
        <end position="268"/>
    </location>
</feature>
<dbReference type="RefSeq" id="WP_205132802.1">
    <property type="nucleotide sequence ID" value="NZ_JACSNT010000002.1"/>
</dbReference>
<feature type="transmembrane region" description="Helical" evidence="7">
    <location>
        <begin position="385"/>
        <end position="402"/>
    </location>
</feature>
<dbReference type="InterPro" id="IPR052031">
    <property type="entry name" value="Membrane_Transporter-Flippase"/>
</dbReference>
<dbReference type="NCBIfam" id="TIGR00797">
    <property type="entry name" value="matE"/>
    <property type="match status" value="1"/>
</dbReference>
<protein>
    <submittedName>
        <fullName evidence="8">MATE family efflux transporter</fullName>
    </submittedName>
</protein>
<keyword evidence="5 7" id="KW-1133">Transmembrane helix</keyword>
<keyword evidence="4 7" id="KW-0812">Transmembrane</keyword>
<dbReference type="Proteomes" id="UP000729290">
    <property type="component" value="Unassembled WGS sequence"/>
</dbReference>
<proteinExistence type="predicted"/>
<feature type="transmembrane region" description="Helical" evidence="7">
    <location>
        <begin position="315"/>
        <end position="336"/>
    </location>
</feature>
<dbReference type="EMBL" id="JACSNV010000008">
    <property type="protein sequence ID" value="MBM6877971.1"/>
    <property type="molecule type" value="Genomic_DNA"/>
</dbReference>
<evidence type="ECO:0000313" key="8">
    <source>
        <dbReference type="EMBL" id="MBM6877971.1"/>
    </source>
</evidence>
<feature type="transmembrane region" description="Helical" evidence="7">
    <location>
        <begin position="90"/>
        <end position="115"/>
    </location>
</feature>
<feature type="transmembrane region" description="Helical" evidence="7">
    <location>
        <begin position="168"/>
        <end position="189"/>
    </location>
</feature>
<dbReference type="CDD" id="cd13138">
    <property type="entry name" value="MATE_yoeA_like"/>
    <property type="match status" value="1"/>
</dbReference>
<feature type="transmembrane region" description="Helical" evidence="7">
    <location>
        <begin position="12"/>
        <end position="32"/>
    </location>
</feature>
<comment type="caution">
    <text evidence="8">The sequence shown here is derived from an EMBL/GenBank/DDBJ whole genome shotgun (WGS) entry which is preliminary data.</text>
</comment>
<keyword evidence="9" id="KW-1185">Reference proteome</keyword>
<dbReference type="InterPro" id="IPR048279">
    <property type="entry name" value="MdtK-like"/>
</dbReference>
<feature type="transmembrane region" description="Helical" evidence="7">
    <location>
        <begin position="58"/>
        <end position="78"/>
    </location>
</feature>
<evidence type="ECO:0000256" key="4">
    <source>
        <dbReference type="ARBA" id="ARBA00022692"/>
    </source>
</evidence>
<reference evidence="8 9" key="1">
    <citation type="journal article" date="2021" name="Sci. Rep.">
        <title>The distribution of antibiotic resistance genes in chicken gut microbiota commensals.</title>
        <authorList>
            <person name="Juricova H."/>
            <person name="Matiasovicova J."/>
            <person name="Kubasova T."/>
            <person name="Cejkova D."/>
            <person name="Rychlik I."/>
        </authorList>
    </citation>
    <scope>NUCLEOTIDE SEQUENCE [LARGE SCALE GENOMIC DNA]</scope>
    <source>
        <strain evidence="8 9">An431b</strain>
    </source>
</reference>
<name>A0ABS2G922_9FIRM</name>
<keyword evidence="6 7" id="KW-0472">Membrane</keyword>
<feature type="transmembrane region" description="Helical" evidence="7">
    <location>
        <begin position="414"/>
        <end position="436"/>
    </location>
</feature>
<dbReference type="Pfam" id="PF01554">
    <property type="entry name" value="MatE"/>
    <property type="match status" value="2"/>
</dbReference>
<dbReference type="InterPro" id="IPR002528">
    <property type="entry name" value="MATE_fam"/>
</dbReference>
<feature type="transmembrane region" description="Helical" evidence="7">
    <location>
        <begin position="135"/>
        <end position="156"/>
    </location>
</feature>